<organism evidence="1 2">
    <name type="scientific">Trichonephila inaurata madagascariensis</name>
    <dbReference type="NCBI Taxonomy" id="2747483"/>
    <lineage>
        <taxon>Eukaryota</taxon>
        <taxon>Metazoa</taxon>
        <taxon>Ecdysozoa</taxon>
        <taxon>Arthropoda</taxon>
        <taxon>Chelicerata</taxon>
        <taxon>Arachnida</taxon>
        <taxon>Araneae</taxon>
        <taxon>Araneomorphae</taxon>
        <taxon>Entelegynae</taxon>
        <taxon>Araneoidea</taxon>
        <taxon>Nephilidae</taxon>
        <taxon>Trichonephila</taxon>
        <taxon>Trichonephila inaurata</taxon>
    </lineage>
</organism>
<reference evidence="1" key="1">
    <citation type="submission" date="2020-08" db="EMBL/GenBank/DDBJ databases">
        <title>Multicomponent nature underlies the extraordinary mechanical properties of spider dragline silk.</title>
        <authorList>
            <person name="Kono N."/>
            <person name="Nakamura H."/>
            <person name="Mori M."/>
            <person name="Yoshida Y."/>
            <person name="Ohtoshi R."/>
            <person name="Malay A.D."/>
            <person name="Moran D.A.P."/>
            <person name="Tomita M."/>
            <person name="Numata K."/>
            <person name="Arakawa K."/>
        </authorList>
    </citation>
    <scope>NUCLEOTIDE SEQUENCE</scope>
</reference>
<comment type="caution">
    <text evidence="1">The sequence shown here is derived from an EMBL/GenBank/DDBJ whole genome shotgun (WGS) entry which is preliminary data.</text>
</comment>
<evidence type="ECO:0000313" key="2">
    <source>
        <dbReference type="Proteomes" id="UP000886998"/>
    </source>
</evidence>
<dbReference type="OrthoDB" id="10363031at2759"/>
<accession>A0A8X6X406</accession>
<proteinExistence type="predicted"/>
<protein>
    <submittedName>
        <fullName evidence="1">Uncharacterized protein</fullName>
    </submittedName>
</protein>
<dbReference type="AlphaFoldDB" id="A0A8X6X406"/>
<gene>
    <name evidence="1" type="ORF">TNIN_496451</name>
</gene>
<name>A0A8X6X406_9ARAC</name>
<dbReference type="Proteomes" id="UP000886998">
    <property type="component" value="Unassembled WGS sequence"/>
</dbReference>
<dbReference type="EMBL" id="BMAV01005438">
    <property type="protein sequence ID" value="GFY46490.1"/>
    <property type="molecule type" value="Genomic_DNA"/>
</dbReference>
<keyword evidence="2" id="KW-1185">Reference proteome</keyword>
<sequence length="187" mass="22154">MHHKTWGFVSFTPDMKDMERNLKSVRHVSGQIESHRPNPNFGLPHHGRGKYSTKFNIHKTEHHPQAMNWSYESRFEPHSRRRQKRDVELLYLYPNDEMFKQRLPFDYEEDDINHSETQGTSNEEEPMLICNFNTSQECPLHKLANCSHMMEQLTSYSSDKSKTSLHMTANALLVFFNCSFFDAFTKH</sequence>
<evidence type="ECO:0000313" key="1">
    <source>
        <dbReference type="EMBL" id="GFY46490.1"/>
    </source>
</evidence>